<dbReference type="PANTHER" id="PTHR35457:SF1">
    <property type="entry name" value="HEME A SYNTHASE"/>
    <property type="match status" value="1"/>
</dbReference>
<dbReference type="PANTHER" id="PTHR35457">
    <property type="entry name" value="HEME A SYNTHASE"/>
    <property type="match status" value="1"/>
</dbReference>
<evidence type="ECO:0000256" key="5">
    <source>
        <dbReference type="ARBA" id="ARBA00022989"/>
    </source>
</evidence>
<evidence type="ECO:0000256" key="7">
    <source>
        <dbReference type="ARBA" id="ARBA00023004"/>
    </source>
</evidence>
<dbReference type="Proteomes" id="UP000253495">
    <property type="component" value="Unassembled WGS sequence"/>
</dbReference>
<protein>
    <submittedName>
        <fullName evidence="13">Cytochrome c oxidase assembly protein subunit 15</fullName>
    </submittedName>
</protein>
<keyword evidence="3 12" id="KW-0812">Transmembrane</keyword>
<keyword evidence="5 12" id="KW-1133">Transmembrane helix</keyword>
<evidence type="ECO:0000313" key="13">
    <source>
        <dbReference type="EMBL" id="RCW40410.1"/>
    </source>
</evidence>
<evidence type="ECO:0000256" key="12">
    <source>
        <dbReference type="SAM" id="Phobius"/>
    </source>
</evidence>
<feature type="transmembrane region" description="Helical" evidence="12">
    <location>
        <begin position="98"/>
        <end position="117"/>
    </location>
</feature>
<evidence type="ECO:0000256" key="11">
    <source>
        <dbReference type="ARBA" id="ARBA00023444"/>
    </source>
</evidence>
<name>A0A368VGJ5_9ACTN</name>
<feature type="transmembrane region" description="Helical" evidence="12">
    <location>
        <begin position="295"/>
        <end position="315"/>
    </location>
</feature>
<proteinExistence type="predicted"/>
<evidence type="ECO:0000256" key="6">
    <source>
        <dbReference type="ARBA" id="ARBA00023002"/>
    </source>
</evidence>
<evidence type="ECO:0000256" key="8">
    <source>
        <dbReference type="ARBA" id="ARBA00023133"/>
    </source>
</evidence>
<feature type="transmembrane region" description="Helical" evidence="12">
    <location>
        <begin position="235"/>
        <end position="256"/>
    </location>
</feature>
<keyword evidence="4" id="KW-0479">Metal-binding</keyword>
<dbReference type="GO" id="GO:0016491">
    <property type="term" value="F:oxidoreductase activity"/>
    <property type="evidence" value="ECO:0007669"/>
    <property type="project" value="UniProtKB-KW"/>
</dbReference>
<evidence type="ECO:0000256" key="1">
    <source>
        <dbReference type="ARBA" id="ARBA00004141"/>
    </source>
</evidence>
<dbReference type="GO" id="GO:0006784">
    <property type="term" value="P:heme A biosynthetic process"/>
    <property type="evidence" value="ECO:0007669"/>
    <property type="project" value="InterPro"/>
</dbReference>
<keyword evidence="14" id="KW-1185">Reference proteome</keyword>
<keyword evidence="9 12" id="KW-0472">Membrane</keyword>
<keyword evidence="6" id="KW-0560">Oxidoreductase</keyword>
<gene>
    <name evidence="13" type="ORF">DFQ14_11159</name>
</gene>
<feature type="transmembrane region" description="Helical" evidence="12">
    <location>
        <begin position="35"/>
        <end position="57"/>
    </location>
</feature>
<keyword evidence="10" id="KW-1015">Disulfide bond</keyword>
<evidence type="ECO:0000256" key="10">
    <source>
        <dbReference type="ARBA" id="ARBA00023157"/>
    </source>
</evidence>
<sequence length="340" mass="36220">MTPQSPGGPGSRYPYHRHVPASSLLNRLSHSSTTLVRALALAVLVTQVLISVTGSVVRVTGSGLGCPTWPRCFPGSMVPISHPEVSTLHQIIEFGNRTLTGLVGFVALACLLAAWWYRPYRPRLVRLALVMPIGVIVQAVIGGMTVLVDLRWWSVSIHFLASAVLIWLATLLVKVAGEGDEPARPVVPQRMRRLLVALTAVAVGMLVAGTLVTAAGPHAGDAETPRLPLPIPALVQVHGLLVMAYLCLLAVFGVWLRNTRPTKALLRAYGATCVVVLAQGVLGSVQYLFGVPEAMVVLHVLGATLVIITVAFLWGESRYRGDLPRSRPATATPDTATVGS</sequence>
<dbReference type="InterPro" id="IPR003780">
    <property type="entry name" value="COX15/CtaA_fam"/>
</dbReference>
<keyword evidence="2" id="KW-1003">Cell membrane</keyword>
<accession>A0A368VGJ5</accession>
<comment type="pathway">
    <text evidence="11">Porphyrin-containing compound metabolism.</text>
</comment>
<organism evidence="13 14">
    <name type="scientific">Halopolyspora algeriensis</name>
    <dbReference type="NCBI Taxonomy" id="1500506"/>
    <lineage>
        <taxon>Bacteria</taxon>
        <taxon>Bacillati</taxon>
        <taxon>Actinomycetota</taxon>
        <taxon>Actinomycetes</taxon>
        <taxon>Actinomycetes incertae sedis</taxon>
        <taxon>Halopolyspora</taxon>
    </lineage>
</organism>
<keyword evidence="7" id="KW-0408">Iron</keyword>
<feature type="transmembrane region" description="Helical" evidence="12">
    <location>
        <begin position="268"/>
        <end position="289"/>
    </location>
</feature>
<comment type="subcellular location">
    <subcellularLocation>
        <location evidence="1">Membrane</location>
        <topology evidence="1">Multi-pass membrane protein</topology>
    </subcellularLocation>
</comment>
<dbReference type="AlphaFoldDB" id="A0A368VGJ5"/>
<keyword evidence="8" id="KW-0350">Heme biosynthesis</keyword>
<dbReference type="Pfam" id="PF02628">
    <property type="entry name" value="COX15-CtaA"/>
    <property type="match status" value="1"/>
</dbReference>
<reference evidence="13 14" key="1">
    <citation type="submission" date="2018-07" db="EMBL/GenBank/DDBJ databases">
        <title>Genomic Encyclopedia of Type Strains, Phase III (KMG-III): the genomes of soil and plant-associated and newly described type strains.</title>
        <authorList>
            <person name="Whitman W."/>
        </authorList>
    </citation>
    <scope>NUCLEOTIDE SEQUENCE [LARGE SCALE GENOMIC DNA]</scope>
    <source>
        <strain evidence="13 14">CECT 8575</strain>
    </source>
</reference>
<feature type="transmembrane region" description="Helical" evidence="12">
    <location>
        <begin position="194"/>
        <end position="215"/>
    </location>
</feature>
<evidence type="ECO:0000313" key="14">
    <source>
        <dbReference type="Proteomes" id="UP000253495"/>
    </source>
</evidence>
<comment type="caution">
    <text evidence="13">The sequence shown here is derived from an EMBL/GenBank/DDBJ whole genome shotgun (WGS) entry which is preliminary data.</text>
</comment>
<evidence type="ECO:0000256" key="4">
    <source>
        <dbReference type="ARBA" id="ARBA00022723"/>
    </source>
</evidence>
<dbReference type="EMBL" id="QPJC01000011">
    <property type="protein sequence ID" value="RCW40410.1"/>
    <property type="molecule type" value="Genomic_DNA"/>
</dbReference>
<dbReference type="InterPro" id="IPR050450">
    <property type="entry name" value="COX15/CtaA_HemeA_synthase"/>
</dbReference>
<feature type="transmembrane region" description="Helical" evidence="12">
    <location>
        <begin position="124"/>
        <end position="146"/>
    </location>
</feature>
<evidence type="ECO:0000256" key="2">
    <source>
        <dbReference type="ARBA" id="ARBA00022475"/>
    </source>
</evidence>
<dbReference type="GO" id="GO:0016020">
    <property type="term" value="C:membrane"/>
    <property type="evidence" value="ECO:0007669"/>
    <property type="project" value="UniProtKB-SubCell"/>
</dbReference>
<feature type="transmembrane region" description="Helical" evidence="12">
    <location>
        <begin position="152"/>
        <end position="173"/>
    </location>
</feature>
<evidence type="ECO:0000256" key="3">
    <source>
        <dbReference type="ARBA" id="ARBA00022692"/>
    </source>
</evidence>
<dbReference type="GO" id="GO:0046872">
    <property type="term" value="F:metal ion binding"/>
    <property type="evidence" value="ECO:0007669"/>
    <property type="project" value="UniProtKB-KW"/>
</dbReference>
<evidence type="ECO:0000256" key="9">
    <source>
        <dbReference type="ARBA" id="ARBA00023136"/>
    </source>
</evidence>